<reference evidence="2" key="1">
    <citation type="submission" date="2025-08" db="UniProtKB">
        <authorList>
            <consortium name="Ensembl"/>
        </authorList>
    </citation>
    <scope>IDENTIFICATION</scope>
</reference>
<dbReference type="AlphaFoldDB" id="A0A8C8EFB4"/>
<dbReference type="Proteomes" id="UP000694552">
    <property type="component" value="Unplaced"/>
</dbReference>
<name>A0A8C8EFB4_9STRI</name>
<sequence>MSLSGEWLPRVSQPPGQSLGTATGGGENQVLPPKRRKSNISELPTASRGGQGISQFKFLKKGGKSKCQTMTWDGSHGQMSCSDGALLWDTSTQVFACKLGMTSEHSLHLQMPLQVVLRGC</sequence>
<feature type="region of interest" description="Disordered" evidence="1">
    <location>
        <begin position="1"/>
        <end position="51"/>
    </location>
</feature>
<reference evidence="2" key="2">
    <citation type="submission" date="2025-09" db="UniProtKB">
        <authorList>
            <consortium name="Ensembl"/>
        </authorList>
    </citation>
    <scope>IDENTIFICATION</scope>
</reference>
<accession>A0A8C8EFB4</accession>
<protein>
    <submittedName>
        <fullName evidence="2">Uncharacterized protein</fullName>
    </submittedName>
</protein>
<evidence type="ECO:0000256" key="1">
    <source>
        <dbReference type="SAM" id="MobiDB-lite"/>
    </source>
</evidence>
<keyword evidence="3" id="KW-1185">Reference proteome</keyword>
<dbReference type="Ensembl" id="ENSOSUT00000023836.1">
    <property type="protein sequence ID" value="ENSOSUP00000023133.1"/>
    <property type="gene ID" value="ENSOSUG00000015841.1"/>
</dbReference>
<evidence type="ECO:0000313" key="3">
    <source>
        <dbReference type="Proteomes" id="UP000694552"/>
    </source>
</evidence>
<proteinExistence type="predicted"/>
<organism evidence="2 3">
    <name type="scientific">Otus sunia</name>
    <name type="common">Oriental scops-owl</name>
    <dbReference type="NCBI Taxonomy" id="257818"/>
    <lineage>
        <taxon>Eukaryota</taxon>
        <taxon>Metazoa</taxon>
        <taxon>Chordata</taxon>
        <taxon>Craniata</taxon>
        <taxon>Vertebrata</taxon>
        <taxon>Euteleostomi</taxon>
        <taxon>Archelosauria</taxon>
        <taxon>Archosauria</taxon>
        <taxon>Dinosauria</taxon>
        <taxon>Saurischia</taxon>
        <taxon>Theropoda</taxon>
        <taxon>Coelurosauria</taxon>
        <taxon>Aves</taxon>
        <taxon>Neognathae</taxon>
        <taxon>Neoaves</taxon>
        <taxon>Telluraves</taxon>
        <taxon>Strigiformes</taxon>
        <taxon>Strigidae</taxon>
        <taxon>Otus</taxon>
    </lineage>
</organism>
<evidence type="ECO:0000313" key="2">
    <source>
        <dbReference type="Ensembl" id="ENSOSUP00000023133.1"/>
    </source>
</evidence>